<gene>
    <name evidence="1" type="ORF">ACT17_23040</name>
</gene>
<accession>A0A0J8U346</accession>
<dbReference type="EMBL" id="LFOD01000025">
    <property type="protein sequence ID" value="KMV15968.1"/>
    <property type="molecule type" value="Genomic_DNA"/>
</dbReference>
<evidence type="ECO:0000313" key="2">
    <source>
        <dbReference type="Proteomes" id="UP000037594"/>
    </source>
</evidence>
<dbReference type="PATRIC" id="fig|451644.5.peg.4758"/>
<dbReference type="RefSeq" id="WP_048896229.1">
    <property type="nucleotide sequence ID" value="NZ_LFOD01000025.1"/>
</dbReference>
<dbReference type="OrthoDB" id="10014420at2"/>
<protein>
    <submittedName>
        <fullName evidence="1">Uncharacterized protein</fullName>
    </submittedName>
</protein>
<dbReference type="Proteomes" id="UP000037594">
    <property type="component" value="Unassembled WGS sequence"/>
</dbReference>
<evidence type="ECO:0000313" key="1">
    <source>
        <dbReference type="EMBL" id="KMV15968.1"/>
    </source>
</evidence>
<sequence length="148" mass="15902">MGMSATAYLLYGVPLGGGEWDPTFTDHVDEDGTWTPPWADADDDEDSTVSELVDARLRAVGFSESWGGAETMGIGITYSGYLVMSGDPVLRAFELRVDADDLSRAVDFAELERRRVAEDWDGQLAAALAALEISTAPAPGWHLVASYG</sequence>
<comment type="caution">
    <text evidence="1">The sequence shown here is derived from an EMBL/GenBank/DDBJ whole genome shotgun (WGS) entry which is preliminary data.</text>
</comment>
<name>A0A0J8U346_9MYCO</name>
<organism evidence="1 2">
    <name type="scientific">Mycolicibacterium conceptionense</name>
    <dbReference type="NCBI Taxonomy" id="451644"/>
    <lineage>
        <taxon>Bacteria</taxon>
        <taxon>Bacillati</taxon>
        <taxon>Actinomycetota</taxon>
        <taxon>Actinomycetes</taxon>
        <taxon>Mycobacteriales</taxon>
        <taxon>Mycobacteriaceae</taxon>
        <taxon>Mycolicibacterium</taxon>
    </lineage>
</organism>
<reference evidence="1 2" key="1">
    <citation type="submission" date="2015-06" db="EMBL/GenBank/DDBJ databases">
        <title>Genome sequence of Mycobacterium conceptionense strain MLE.</title>
        <authorList>
            <person name="Greninger A.L."/>
            <person name="Cunningham G."/>
            <person name="Chiu C.Y."/>
            <person name="Miller S."/>
        </authorList>
    </citation>
    <scope>NUCLEOTIDE SEQUENCE [LARGE SCALE GENOMIC DNA]</scope>
    <source>
        <strain evidence="1 2">MLE</strain>
    </source>
</reference>
<dbReference type="AlphaFoldDB" id="A0A0J8U346"/>
<proteinExistence type="predicted"/>